<protein>
    <submittedName>
        <fullName evidence="9">Negative elongation factor D</fullName>
    </submittedName>
</protein>
<sequence length="624" mass="70851">MEMDDDDMEISMAIITNDSQTFPSNISENTTAEADGKTNTSNSIITSSTTIAVSSDSSSSCNLSRTGSSDNDGDESSSYSSNSGRKTKELLLEGHLKILQAADSIMEPNIDVTIKGFLRDGGHPEAIITSLTNSYRGLAQYCELLGDWLSDLEGNRKIVHECFEKTLSSLLQKRFVAEIVDKNFEAADDVDKWLPELLKHSTWRNLIYTLIEQNPRSKFLMKAIRMISDAGFQHEITSVHPAAQQLEIYCRMVLTAIDDFFLKHKKGPLTEDYEKAFAELTRVVCYSEHTYLFTQVLLHEIIKEEKNETAAVCTYLAQILRREAHKRNYQDTYDIHIALDGGYGDYDNDVKQIVYTMLSKKCLNQADIIRLYELYSSSEPPPVEFIQDPFFVDMLIDALFAYEGSKEEMEKTKCIMEQILDSIRSEREFLKDIRVLLNGIEFPSVASGLLHYLQGFLLSDEILSELEVPNLRLFEMLCELYDRQSKLLQPAEMIIAKQRNVIDRFVHLFSVGFALPVIERINKMFQEGQIDVSLARYFAIDVLDIIDPPYSEQFVETFQPIVLNREIFDKLTMSKVPAAVQFIQDIAAETVGDNNEGIVEHETICSTSEVLSEMVIFETCNVSG</sequence>
<dbReference type="Proteomes" id="UP000095285">
    <property type="component" value="Unassembled WGS sequence"/>
</dbReference>
<keyword evidence="3" id="KW-0678">Repressor</keyword>
<dbReference type="GO" id="GO:0003723">
    <property type="term" value="F:RNA binding"/>
    <property type="evidence" value="ECO:0007669"/>
    <property type="project" value="TreeGrafter"/>
</dbReference>
<keyword evidence="5" id="KW-0804">Transcription</keyword>
<evidence type="ECO:0000256" key="7">
    <source>
        <dbReference type="SAM" id="MobiDB-lite"/>
    </source>
</evidence>
<dbReference type="PANTHER" id="PTHR12144">
    <property type="entry name" value="NEGATIVE ELONGATION FACTOR D"/>
    <property type="match status" value="1"/>
</dbReference>
<dbReference type="AlphaFoldDB" id="A0A1I7W2U6"/>
<dbReference type="eggNOG" id="ENOG502QPUE">
    <property type="taxonomic scope" value="Eukaryota"/>
</dbReference>
<evidence type="ECO:0000313" key="9">
    <source>
        <dbReference type="WBParaSite" id="EN70_8993"/>
    </source>
</evidence>
<keyword evidence="6" id="KW-0539">Nucleus</keyword>
<reference evidence="9" key="2">
    <citation type="submission" date="2016-11" db="UniProtKB">
        <authorList>
            <consortium name="WormBaseParasite"/>
        </authorList>
    </citation>
    <scope>IDENTIFICATION</scope>
</reference>
<feature type="region of interest" description="Disordered" evidence="7">
    <location>
        <begin position="54"/>
        <end position="84"/>
    </location>
</feature>
<feature type="compositionally biased region" description="Polar residues" evidence="7">
    <location>
        <begin position="15"/>
        <end position="32"/>
    </location>
</feature>
<reference evidence="8" key="1">
    <citation type="submission" date="2012-04" db="EMBL/GenBank/DDBJ databases">
        <title>The Genome Sequence of Loa loa.</title>
        <authorList>
            <consortium name="The Broad Institute Genome Sequencing Platform"/>
            <consortium name="Broad Institute Genome Sequencing Center for Infectious Disease"/>
            <person name="Nutman T.B."/>
            <person name="Fink D.L."/>
            <person name="Russ C."/>
            <person name="Young S."/>
            <person name="Zeng Q."/>
            <person name="Gargeya S."/>
            <person name="Alvarado L."/>
            <person name="Berlin A."/>
            <person name="Chapman S.B."/>
            <person name="Chen Z."/>
            <person name="Freedman E."/>
            <person name="Gellesch M."/>
            <person name="Goldberg J."/>
            <person name="Griggs A."/>
            <person name="Gujja S."/>
            <person name="Heilman E.R."/>
            <person name="Heiman D."/>
            <person name="Howarth C."/>
            <person name="Mehta T."/>
            <person name="Neiman D."/>
            <person name="Pearson M."/>
            <person name="Roberts A."/>
            <person name="Saif S."/>
            <person name="Shea T."/>
            <person name="Shenoy N."/>
            <person name="Sisk P."/>
            <person name="Stolte C."/>
            <person name="Sykes S."/>
            <person name="White J."/>
            <person name="Yandava C."/>
            <person name="Haas B."/>
            <person name="Henn M.R."/>
            <person name="Nusbaum C."/>
            <person name="Birren B."/>
        </authorList>
    </citation>
    <scope>NUCLEOTIDE SEQUENCE [LARGE SCALE GENOMIC DNA]</scope>
</reference>
<feature type="region of interest" description="Disordered" evidence="7">
    <location>
        <begin position="15"/>
        <end position="42"/>
    </location>
</feature>
<keyword evidence="4" id="KW-0805">Transcription regulation</keyword>
<dbReference type="GO" id="GO:0032021">
    <property type="term" value="C:NELF complex"/>
    <property type="evidence" value="ECO:0007669"/>
    <property type="project" value="TreeGrafter"/>
</dbReference>
<evidence type="ECO:0000256" key="4">
    <source>
        <dbReference type="ARBA" id="ARBA00023015"/>
    </source>
</evidence>
<comment type="subcellular location">
    <subcellularLocation>
        <location evidence="1">Nucleus</location>
    </subcellularLocation>
</comment>
<evidence type="ECO:0000256" key="1">
    <source>
        <dbReference type="ARBA" id="ARBA00004123"/>
    </source>
</evidence>
<name>A0A1I7W2U6_LOALO</name>
<dbReference type="STRING" id="7209.A0A1I7W2U6"/>
<organism evidence="8 9">
    <name type="scientific">Loa loa</name>
    <name type="common">Eye worm</name>
    <name type="synonym">Filaria loa</name>
    <dbReference type="NCBI Taxonomy" id="7209"/>
    <lineage>
        <taxon>Eukaryota</taxon>
        <taxon>Metazoa</taxon>
        <taxon>Ecdysozoa</taxon>
        <taxon>Nematoda</taxon>
        <taxon>Chromadorea</taxon>
        <taxon>Rhabditida</taxon>
        <taxon>Spirurina</taxon>
        <taxon>Spiruromorpha</taxon>
        <taxon>Filarioidea</taxon>
        <taxon>Onchocercidae</taxon>
        <taxon>Loa</taxon>
    </lineage>
</organism>
<dbReference type="GO" id="GO:0034244">
    <property type="term" value="P:negative regulation of transcription elongation by RNA polymerase II"/>
    <property type="evidence" value="ECO:0007669"/>
    <property type="project" value="TreeGrafter"/>
</dbReference>
<dbReference type="InterPro" id="IPR006942">
    <property type="entry name" value="TH1"/>
</dbReference>
<comment type="similarity">
    <text evidence="2">Belongs to the NELF-D family.</text>
</comment>
<proteinExistence type="inferred from homology"/>
<keyword evidence="8" id="KW-1185">Reference proteome</keyword>
<dbReference type="WBParaSite" id="EN70_8993">
    <property type="protein sequence ID" value="EN70_8993"/>
    <property type="gene ID" value="EN70_8993"/>
</dbReference>
<evidence type="ECO:0000256" key="3">
    <source>
        <dbReference type="ARBA" id="ARBA00022491"/>
    </source>
</evidence>
<dbReference type="PANTHER" id="PTHR12144:SF0">
    <property type="entry name" value="NEGATIVE ELONGATION FACTOR C_D"/>
    <property type="match status" value="1"/>
</dbReference>
<evidence type="ECO:0000256" key="2">
    <source>
        <dbReference type="ARBA" id="ARBA00005726"/>
    </source>
</evidence>
<evidence type="ECO:0000313" key="8">
    <source>
        <dbReference type="Proteomes" id="UP000095285"/>
    </source>
</evidence>
<accession>A0A1I7W2U6</accession>
<evidence type="ECO:0000256" key="5">
    <source>
        <dbReference type="ARBA" id="ARBA00023163"/>
    </source>
</evidence>
<evidence type="ECO:0000256" key="6">
    <source>
        <dbReference type="ARBA" id="ARBA00023242"/>
    </source>
</evidence>
<dbReference type="Pfam" id="PF04858">
    <property type="entry name" value="TH1"/>
    <property type="match status" value="2"/>
</dbReference>